<organism evidence="1 2">
    <name type="scientific">Bradyrhizobium canariense</name>
    <dbReference type="NCBI Taxonomy" id="255045"/>
    <lineage>
        <taxon>Bacteria</taxon>
        <taxon>Pseudomonadati</taxon>
        <taxon>Pseudomonadota</taxon>
        <taxon>Alphaproteobacteria</taxon>
        <taxon>Hyphomicrobiales</taxon>
        <taxon>Nitrobacteraceae</taxon>
        <taxon>Bradyrhizobium</taxon>
    </lineage>
</organism>
<accession>A0A1H1N467</accession>
<dbReference type="Proteomes" id="UP000243904">
    <property type="component" value="Chromosome I"/>
</dbReference>
<reference evidence="2" key="1">
    <citation type="submission" date="2016-10" db="EMBL/GenBank/DDBJ databases">
        <authorList>
            <person name="Varghese N."/>
            <person name="Submissions S."/>
        </authorList>
    </citation>
    <scope>NUCLEOTIDE SEQUENCE [LARGE SCALE GENOMIC DNA]</scope>
    <source>
        <strain evidence="2">GAS369</strain>
    </source>
</reference>
<dbReference type="EMBL" id="LT629750">
    <property type="protein sequence ID" value="SDR93921.1"/>
    <property type="molecule type" value="Genomic_DNA"/>
</dbReference>
<keyword evidence="2" id="KW-1185">Reference proteome</keyword>
<sequence>MTMRSRRETVTFKHPFQIKGVDRLLPAGDYEVVTDEEMIEGLSFASFRRVATMIMVPSAAPRSSAMEMVSIGSIDLADAQRIDASAPHD</sequence>
<proteinExistence type="predicted"/>
<evidence type="ECO:0000313" key="1">
    <source>
        <dbReference type="EMBL" id="SDR93921.1"/>
    </source>
</evidence>
<evidence type="ECO:0000313" key="2">
    <source>
        <dbReference type="Proteomes" id="UP000243904"/>
    </source>
</evidence>
<protein>
    <submittedName>
        <fullName evidence="1">Uncharacterized protein</fullName>
    </submittedName>
</protein>
<gene>
    <name evidence="1" type="ORF">SAMN05444158_0480</name>
</gene>
<dbReference type="AlphaFoldDB" id="A0A1H1N467"/>
<dbReference type="RefSeq" id="WP_100382587.1">
    <property type="nucleotide sequence ID" value="NZ_LT629750.1"/>
</dbReference>
<name>A0A1H1N467_9BRAD</name>